<dbReference type="KEGG" id="lgi:LOTGIDRAFT_104682"/>
<evidence type="ECO:0000256" key="1">
    <source>
        <dbReference type="ARBA" id="ARBA00004653"/>
    </source>
</evidence>
<dbReference type="GO" id="GO:0006506">
    <property type="term" value="P:GPI anchor biosynthetic process"/>
    <property type="evidence" value="ECO:0007669"/>
    <property type="project" value="UniProtKB-KW"/>
</dbReference>
<dbReference type="Proteomes" id="UP000030746">
    <property type="component" value="Unassembled WGS sequence"/>
</dbReference>
<dbReference type="GO" id="GO:0005789">
    <property type="term" value="C:endoplasmic reticulum membrane"/>
    <property type="evidence" value="ECO:0007669"/>
    <property type="project" value="TreeGrafter"/>
</dbReference>
<evidence type="ECO:0000313" key="11">
    <source>
        <dbReference type="Proteomes" id="UP000030746"/>
    </source>
</evidence>
<keyword evidence="6" id="KW-0333">Golgi apparatus</keyword>
<feature type="domain" description="CWH43-like N-terminal" evidence="9">
    <location>
        <begin position="27"/>
        <end position="248"/>
    </location>
</feature>
<dbReference type="CTD" id="20229891"/>
<dbReference type="OrthoDB" id="68581at2759"/>
<dbReference type="RefSeq" id="XP_009055406.1">
    <property type="nucleotide sequence ID" value="XM_009057158.1"/>
</dbReference>
<accession>V4AF48</accession>
<keyword evidence="11" id="KW-1185">Reference proteome</keyword>
<organism evidence="10 11">
    <name type="scientific">Lottia gigantea</name>
    <name type="common">Giant owl limpet</name>
    <dbReference type="NCBI Taxonomy" id="225164"/>
    <lineage>
        <taxon>Eukaryota</taxon>
        <taxon>Metazoa</taxon>
        <taxon>Spiralia</taxon>
        <taxon>Lophotrochozoa</taxon>
        <taxon>Mollusca</taxon>
        <taxon>Gastropoda</taxon>
        <taxon>Patellogastropoda</taxon>
        <taxon>Lottioidea</taxon>
        <taxon>Lottiidae</taxon>
        <taxon>Lottia</taxon>
    </lineage>
</organism>
<reference evidence="10 11" key="1">
    <citation type="journal article" date="2013" name="Nature">
        <title>Insights into bilaterian evolution from three spiralian genomes.</title>
        <authorList>
            <person name="Simakov O."/>
            <person name="Marletaz F."/>
            <person name="Cho S.J."/>
            <person name="Edsinger-Gonzales E."/>
            <person name="Havlak P."/>
            <person name="Hellsten U."/>
            <person name="Kuo D.H."/>
            <person name="Larsson T."/>
            <person name="Lv J."/>
            <person name="Arendt D."/>
            <person name="Savage R."/>
            <person name="Osoegawa K."/>
            <person name="de Jong P."/>
            <person name="Grimwood J."/>
            <person name="Chapman J.A."/>
            <person name="Shapiro H."/>
            <person name="Aerts A."/>
            <person name="Otillar R.P."/>
            <person name="Terry A.Y."/>
            <person name="Boore J.L."/>
            <person name="Grigoriev I.V."/>
            <person name="Lindberg D.R."/>
            <person name="Seaver E.C."/>
            <person name="Weisblat D.A."/>
            <person name="Putnam N.H."/>
            <person name="Rokhsar D.S."/>
        </authorList>
    </citation>
    <scope>NUCLEOTIDE SEQUENCE [LARGE SCALE GENOMIC DNA]</scope>
</reference>
<evidence type="ECO:0000256" key="3">
    <source>
        <dbReference type="ARBA" id="ARBA00022502"/>
    </source>
</evidence>
<dbReference type="EMBL" id="KB201890">
    <property type="protein sequence ID" value="ESO93780.1"/>
    <property type="molecule type" value="Genomic_DNA"/>
</dbReference>
<dbReference type="GeneID" id="20229891"/>
<dbReference type="PANTHER" id="PTHR12892:SF11">
    <property type="entry name" value="POST-GPI ATTACHMENT TO PROTEINS FACTOR 2"/>
    <property type="match status" value="1"/>
</dbReference>
<dbReference type="AlphaFoldDB" id="V4AF48"/>
<comment type="similarity">
    <text evidence="2">Belongs to the PGAP2 family.</text>
</comment>
<evidence type="ECO:0000256" key="2">
    <source>
        <dbReference type="ARBA" id="ARBA00007414"/>
    </source>
</evidence>
<dbReference type="GO" id="GO:0000139">
    <property type="term" value="C:Golgi membrane"/>
    <property type="evidence" value="ECO:0007669"/>
    <property type="project" value="UniProtKB-SubCell"/>
</dbReference>
<evidence type="ECO:0000256" key="4">
    <source>
        <dbReference type="ARBA" id="ARBA00022692"/>
    </source>
</evidence>
<feature type="transmembrane region" description="Helical" evidence="8">
    <location>
        <begin position="192"/>
        <end position="210"/>
    </location>
</feature>
<keyword evidence="7 8" id="KW-0472">Membrane</keyword>
<feature type="transmembrane region" description="Helical" evidence="8">
    <location>
        <begin position="21"/>
        <end position="49"/>
    </location>
</feature>
<dbReference type="STRING" id="225164.V4AF48"/>
<dbReference type="Pfam" id="PF10277">
    <property type="entry name" value="Frag1"/>
    <property type="match status" value="1"/>
</dbReference>
<evidence type="ECO:0000256" key="5">
    <source>
        <dbReference type="ARBA" id="ARBA00022989"/>
    </source>
</evidence>
<evidence type="ECO:0000256" key="7">
    <source>
        <dbReference type="ARBA" id="ARBA00023136"/>
    </source>
</evidence>
<sequence length="266" mass="31263">MEWPINNSSYKSKRTVQPVLFHLPIPHLVIISSLLPIFATIFCIIWSILYNFQEANHTHCNVYNFFPSVSSTISHFAPQKYIWRICIALHCGPRFFIAISYYKFHTSRNVGTHKTIYKCLVVLNTVLHIMELIGLITLSYVSSTENYRIHESMFILFIISSILYMLLTCFLIGYGKTIELTKQEKKSLNLKVYLVLFKISMFLISLYFFYRHNNYCEPRVYSVFSVLEYVIIFTNILFHATLYCDIPSFCFTICDSYLVDNGKKHH</sequence>
<evidence type="ECO:0000313" key="10">
    <source>
        <dbReference type="EMBL" id="ESO93780.1"/>
    </source>
</evidence>
<evidence type="ECO:0000259" key="9">
    <source>
        <dbReference type="Pfam" id="PF10277"/>
    </source>
</evidence>
<keyword evidence="3" id="KW-0337">GPI-anchor biosynthesis</keyword>
<dbReference type="HOGENOM" id="CLU_061191_1_0_1"/>
<name>V4AF48_LOTGI</name>
<feature type="transmembrane region" description="Helical" evidence="8">
    <location>
        <begin position="153"/>
        <end position="172"/>
    </location>
</feature>
<dbReference type="OMA" id="MRHNARC"/>
<feature type="transmembrane region" description="Helical" evidence="8">
    <location>
        <begin position="222"/>
        <end position="243"/>
    </location>
</feature>
<proteinExistence type="inferred from homology"/>
<dbReference type="InterPro" id="IPR039545">
    <property type="entry name" value="PGAP2"/>
</dbReference>
<evidence type="ECO:0000256" key="8">
    <source>
        <dbReference type="SAM" id="Phobius"/>
    </source>
</evidence>
<protein>
    <recommendedName>
        <fullName evidence="9">CWH43-like N-terminal domain-containing protein</fullName>
    </recommendedName>
</protein>
<comment type="subcellular location">
    <subcellularLocation>
        <location evidence="1">Golgi apparatus membrane</location>
        <topology evidence="1">Multi-pass membrane protein</topology>
    </subcellularLocation>
</comment>
<dbReference type="InterPro" id="IPR019402">
    <property type="entry name" value="CWH43_N"/>
</dbReference>
<keyword evidence="5 8" id="KW-1133">Transmembrane helix</keyword>
<dbReference type="PANTHER" id="PTHR12892">
    <property type="entry name" value="FGF RECEPTOR ACTIVATING PROTEIN 1"/>
    <property type="match status" value="1"/>
</dbReference>
<keyword evidence="4 8" id="KW-0812">Transmembrane</keyword>
<evidence type="ECO:0000256" key="6">
    <source>
        <dbReference type="ARBA" id="ARBA00023034"/>
    </source>
</evidence>
<gene>
    <name evidence="10" type="ORF">LOTGIDRAFT_104682</name>
</gene>
<feature type="transmembrane region" description="Helical" evidence="8">
    <location>
        <begin position="116"/>
        <end position="141"/>
    </location>
</feature>